<dbReference type="PANTHER" id="PTHR32487:SF8">
    <property type="entry name" value="NAD-DEPENDENT EPIMERASE_DEHYDRATASE DOMAIN-CONTAINING PROTEIN"/>
    <property type="match status" value="1"/>
</dbReference>
<gene>
    <name evidence="2" type="ORF">ALT_7303</name>
    <name evidence="3" type="ORF">CNMCM8927_005345</name>
</gene>
<evidence type="ECO:0000313" key="5">
    <source>
        <dbReference type="Proteomes" id="UP000649114"/>
    </source>
</evidence>
<proteinExistence type="predicted"/>
<reference evidence="2 4" key="1">
    <citation type="submission" date="2015-11" db="EMBL/GenBank/DDBJ databases">
        <title>Aspergillus lentulus strain IFM 54703T.</title>
        <authorList>
            <person name="Kusuya Y."/>
            <person name="Sakai K."/>
            <person name="Kamei K."/>
            <person name="Takahashi H."/>
            <person name="Yaguchi T."/>
        </authorList>
    </citation>
    <scope>NUCLEOTIDE SEQUENCE [LARGE SCALE GENOMIC DNA]</scope>
    <source>
        <strain evidence="2 4">IFM 54703</strain>
    </source>
</reference>
<dbReference type="InterPro" id="IPR036291">
    <property type="entry name" value="NAD(P)-bd_dom_sf"/>
</dbReference>
<evidence type="ECO:0000313" key="2">
    <source>
        <dbReference type="EMBL" id="GAQ09982.1"/>
    </source>
</evidence>
<dbReference type="AlphaFoldDB" id="A0AAN5YRR0"/>
<reference evidence="3" key="3">
    <citation type="submission" date="2020-04" db="EMBL/GenBank/DDBJ databases">
        <authorList>
            <person name="Santos R.A.C."/>
            <person name="Steenwyk J.L."/>
            <person name="Rivero-Menendez O."/>
            <person name="Mead M.E."/>
            <person name="Silva L.P."/>
            <person name="Bastos R.W."/>
            <person name="Alastruey-Izquierdo A."/>
            <person name="Goldman G.H."/>
            <person name="Rokas A."/>
        </authorList>
    </citation>
    <scope>NUCLEOTIDE SEQUENCE</scope>
    <source>
        <strain evidence="3">CNM-CM8927</strain>
    </source>
</reference>
<name>A0AAN5YRR0_ASPLE</name>
<organism evidence="3 5">
    <name type="scientific">Aspergillus lentulus</name>
    <dbReference type="NCBI Taxonomy" id="293939"/>
    <lineage>
        <taxon>Eukaryota</taxon>
        <taxon>Fungi</taxon>
        <taxon>Dikarya</taxon>
        <taxon>Ascomycota</taxon>
        <taxon>Pezizomycotina</taxon>
        <taxon>Eurotiomycetes</taxon>
        <taxon>Eurotiomycetidae</taxon>
        <taxon>Eurotiales</taxon>
        <taxon>Aspergillaceae</taxon>
        <taxon>Aspergillus</taxon>
        <taxon>Aspergillus subgen. Fumigati</taxon>
    </lineage>
</organism>
<evidence type="ECO:0000259" key="1">
    <source>
        <dbReference type="Pfam" id="PF22917"/>
    </source>
</evidence>
<sequence length="453" mass="50625">MLLPNDSRLNIVSGIDLTGSVETVIEQLKTKVEDIMLVDIVFFCAYIQASDYTSLRKINTDLLRTAIQATSAVAPNLEVVILQTGGKGYGLEFQDKIRVQPPLHEDLPRIPEPWRSKIFYYDQYDLLMELSKGSKWTFSEIRPDGIVGFAPSSNAMNMAHGIAFYLTLYREVHGVGASVPFPGTRQGYYSTHSDTFQDILSQLEIYVALHREKCVNGSSFNAADGQTVSWAQVWPGLCAYFGLVGCEPQNGSQTSMEDFVNAHMDQWKRLAEVHGLKSDTVENQNWGHTHFMLVDFDFNREYSLEKARSIGFTKTIDTVEGYTIVFDRMVTAKLIPAFPREPVWDVPNTSRLKNLHGAKVINEDRDADVTLISCGSNLHHVVAAAPASYDRIQEYQKAILHLMGIGVRSFADHASPGQKEGSMFGSGRNLGPRIDLRAAAASHERLVRHHIRG</sequence>
<comment type="caution">
    <text evidence="3">The sequence shown here is derived from an EMBL/GenBank/DDBJ whole genome shotgun (WGS) entry which is preliminary data.</text>
</comment>
<dbReference type="Proteomes" id="UP000051487">
    <property type="component" value="Unassembled WGS sequence"/>
</dbReference>
<dbReference type="PANTHER" id="PTHR32487">
    <property type="entry name" value="3-OXO-DELTA(4,5)-STEROID 5-BETA-REDUCTASE"/>
    <property type="match status" value="1"/>
</dbReference>
<accession>A0AAN5YRR0</accession>
<evidence type="ECO:0000313" key="4">
    <source>
        <dbReference type="Proteomes" id="UP000051487"/>
    </source>
</evidence>
<dbReference type="InterPro" id="IPR055222">
    <property type="entry name" value="PRISE-like_Rossmann-fold"/>
</dbReference>
<protein>
    <recommendedName>
        <fullName evidence="1">PRISE-like Rossmann-fold domain-containing protein</fullName>
    </recommendedName>
</protein>
<feature type="domain" description="PRISE-like Rossmann-fold" evidence="1">
    <location>
        <begin position="4"/>
        <end position="336"/>
    </location>
</feature>
<evidence type="ECO:0000313" key="3">
    <source>
        <dbReference type="EMBL" id="KAF4206096.1"/>
    </source>
</evidence>
<dbReference type="Proteomes" id="UP000649114">
    <property type="component" value="Unassembled WGS sequence"/>
</dbReference>
<dbReference type="Pfam" id="PF22917">
    <property type="entry name" value="PRISE"/>
    <property type="match status" value="1"/>
</dbReference>
<dbReference type="SUPFAM" id="SSF51735">
    <property type="entry name" value="NAD(P)-binding Rossmann-fold domains"/>
    <property type="match status" value="1"/>
</dbReference>
<dbReference type="EMBL" id="JAAAPU010000033">
    <property type="protein sequence ID" value="KAF4206096.1"/>
    <property type="molecule type" value="Genomic_DNA"/>
</dbReference>
<reference evidence="3" key="2">
    <citation type="journal article" date="2020" name="bioRxiv">
        <title>Genomic and phenotypic heterogeneity of clinical isolates of the human pathogens Aspergillus fumigatus, Aspergillus lentulus and Aspergillus fumigatiaffinis.</title>
        <authorList>
            <person name="dos Santos R.A.C."/>
            <person name="Steenwyk J.L."/>
            <person name="Rivero-Menendez O."/>
            <person name="Mead M.E."/>
            <person name="Silva L.P."/>
            <person name="Bastos R.W."/>
            <person name="Alastruey-Izquierdo A."/>
            <person name="Goldman G.H."/>
            <person name="Rokas A."/>
        </authorList>
    </citation>
    <scope>NUCLEOTIDE SEQUENCE</scope>
    <source>
        <strain evidence="3">CNM-CM8927</strain>
    </source>
</reference>
<dbReference type="Gene3D" id="3.40.50.720">
    <property type="entry name" value="NAD(P)-binding Rossmann-like Domain"/>
    <property type="match status" value="1"/>
</dbReference>
<dbReference type="EMBL" id="BCLY01000013">
    <property type="protein sequence ID" value="GAQ09982.1"/>
    <property type="molecule type" value="Genomic_DNA"/>
</dbReference>